<name>A0ABN6U5W0_9NOCA</name>
<evidence type="ECO:0000313" key="2">
    <source>
        <dbReference type="EMBL" id="BDU00555.1"/>
    </source>
</evidence>
<feature type="region of interest" description="Disordered" evidence="1">
    <location>
        <begin position="139"/>
        <end position="163"/>
    </location>
</feature>
<evidence type="ECO:0000313" key="3">
    <source>
        <dbReference type="Proteomes" id="UP001317870"/>
    </source>
</evidence>
<dbReference type="NCBIfam" id="NF046112">
    <property type="entry name" value="MSMEG_6209_Nter"/>
    <property type="match status" value="1"/>
</dbReference>
<keyword evidence="3" id="KW-1185">Reference proteome</keyword>
<proteinExistence type="predicted"/>
<gene>
    <name evidence="2" type="ORF">IFM12276_35830</name>
</gene>
<dbReference type="RefSeq" id="WP_281873387.1">
    <property type="nucleotide sequence ID" value="NZ_AP026976.1"/>
</dbReference>
<accession>A0ABN6U5W0</accession>
<protein>
    <submittedName>
        <fullName evidence="2">Uncharacterized protein</fullName>
    </submittedName>
</protein>
<dbReference type="EMBL" id="AP026978">
    <property type="protein sequence ID" value="BDU00555.1"/>
    <property type="molecule type" value="Genomic_DNA"/>
</dbReference>
<dbReference type="Gene3D" id="1.10.8.1060">
    <property type="entry name" value="Corynebacterium glutamicum thioredoxin-dependent arsenate reductase, N-terminal domain"/>
    <property type="match status" value="1"/>
</dbReference>
<organism evidence="2 3">
    <name type="scientific">Nocardia sputorum</name>
    <dbReference type="NCBI Taxonomy" id="2984338"/>
    <lineage>
        <taxon>Bacteria</taxon>
        <taxon>Bacillati</taxon>
        <taxon>Actinomycetota</taxon>
        <taxon>Actinomycetes</taxon>
        <taxon>Mycobacteriales</taxon>
        <taxon>Nocardiaceae</taxon>
        <taxon>Nocardia</taxon>
    </lineage>
</organism>
<sequence length="163" mass="18161">MQNHEAIQIRYVVRRLVQCHPQVSPDAVALVVRRAHERFGHASVREFVPLLVERRAGRELSETGWEEPVVQNHAERAQAEKFVDLLIAEADELDSFIAAMTRTGASSQLEQATELRRLRNELNEVLRCITQLRRRFPGVAPGGSLPAKEATARGGNDPVPAPG</sequence>
<evidence type="ECO:0000256" key="1">
    <source>
        <dbReference type="SAM" id="MobiDB-lite"/>
    </source>
</evidence>
<dbReference type="Proteomes" id="UP001317870">
    <property type="component" value="Chromosome"/>
</dbReference>
<reference evidence="2 3" key="1">
    <citation type="submission" date="2022-11" db="EMBL/GenBank/DDBJ databases">
        <title>Genome Sequencing of Nocardia sp. ON39_IFM12276 and assembly.</title>
        <authorList>
            <person name="Shimojima M."/>
            <person name="Toyokawa M."/>
            <person name="Uesaka K."/>
        </authorList>
    </citation>
    <scope>NUCLEOTIDE SEQUENCE [LARGE SCALE GENOMIC DNA]</scope>
    <source>
        <strain evidence="2 3">IFM 12276</strain>
    </source>
</reference>